<dbReference type="Proteomes" id="UP001595817">
    <property type="component" value="Unassembled WGS sequence"/>
</dbReference>
<dbReference type="RefSeq" id="WP_378153158.1">
    <property type="nucleotide sequence ID" value="NZ_JBHSEC010000005.1"/>
</dbReference>
<keyword evidence="3" id="KW-0418">Kinase</keyword>
<protein>
    <submittedName>
        <fullName evidence="5">Spo0B domain-containing protein</fullName>
    </submittedName>
</protein>
<dbReference type="Gene3D" id="1.10.287.130">
    <property type="match status" value="1"/>
</dbReference>
<name>A0ABV8X1X4_9LACT</name>
<evidence type="ECO:0000313" key="6">
    <source>
        <dbReference type="Proteomes" id="UP001595817"/>
    </source>
</evidence>
<evidence type="ECO:0000256" key="1">
    <source>
        <dbReference type="ARBA" id="ARBA00022553"/>
    </source>
</evidence>
<dbReference type="SUPFAM" id="SSF55890">
    <property type="entry name" value="Sporulation response regulatory protein Spo0B"/>
    <property type="match status" value="1"/>
</dbReference>
<feature type="domain" description="SpoOB alpha-helical" evidence="4">
    <location>
        <begin position="7"/>
        <end position="57"/>
    </location>
</feature>
<evidence type="ECO:0000256" key="2">
    <source>
        <dbReference type="ARBA" id="ARBA00022679"/>
    </source>
</evidence>
<proteinExistence type="predicted"/>
<reference evidence="6" key="1">
    <citation type="journal article" date="2019" name="Int. J. Syst. Evol. Microbiol.">
        <title>The Global Catalogue of Microorganisms (GCM) 10K type strain sequencing project: providing services to taxonomists for standard genome sequencing and annotation.</title>
        <authorList>
            <consortium name="The Broad Institute Genomics Platform"/>
            <consortium name="The Broad Institute Genome Sequencing Center for Infectious Disease"/>
            <person name="Wu L."/>
            <person name="Ma J."/>
        </authorList>
    </citation>
    <scope>NUCLEOTIDE SEQUENCE [LARGE SCALE GENOMIC DNA]</scope>
    <source>
        <strain evidence="6">CCUG 59778</strain>
    </source>
</reference>
<dbReference type="Pfam" id="PF14689">
    <property type="entry name" value="SPOB_a"/>
    <property type="match status" value="1"/>
</dbReference>
<gene>
    <name evidence="5" type="ORF">ACFOZY_05580</name>
</gene>
<evidence type="ECO:0000256" key="3">
    <source>
        <dbReference type="ARBA" id="ARBA00022777"/>
    </source>
</evidence>
<dbReference type="EMBL" id="JBHSEC010000005">
    <property type="protein sequence ID" value="MFC4409907.1"/>
    <property type="molecule type" value="Genomic_DNA"/>
</dbReference>
<organism evidence="5 6">
    <name type="scientific">Chungangia koreensis</name>
    <dbReference type="NCBI Taxonomy" id="752657"/>
    <lineage>
        <taxon>Bacteria</taxon>
        <taxon>Bacillati</taxon>
        <taxon>Bacillota</taxon>
        <taxon>Bacilli</taxon>
        <taxon>Lactobacillales</taxon>
        <taxon>Chungangia</taxon>
    </lineage>
</organism>
<accession>A0ABV8X1X4</accession>
<evidence type="ECO:0000313" key="5">
    <source>
        <dbReference type="EMBL" id="MFC4409907.1"/>
    </source>
</evidence>
<keyword evidence="6" id="KW-1185">Reference proteome</keyword>
<keyword evidence="1" id="KW-0597">Phosphoprotein</keyword>
<keyword evidence="2" id="KW-0808">Transferase</keyword>
<sequence length="174" mass="19905">MNEKQFSITEALRFARHDFMNQLQLIRMNLELGRVEDAKSVIDAYASRMLELAELNKLGLPKLYEWIQTAPWKYPGLNFEFSCKGEQVDERIDSPATKILDRLLGELKNRLNPYDELACHVAITAVSGVFTMGITVIGRLENLDLALISEERSVLQIRAEQLSSEEWKFTVTAI</sequence>
<comment type="caution">
    <text evidence="5">The sequence shown here is derived from an EMBL/GenBank/DDBJ whole genome shotgun (WGS) entry which is preliminary data.</text>
</comment>
<dbReference type="InterPro" id="IPR016120">
    <property type="entry name" value="Sig_transdc_His_kin_SpoOB"/>
</dbReference>
<dbReference type="InterPro" id="IPR039506">
    <property type="entry name" value="SPOB_a"/>
</dbReference>
<evidence type="ECO:0000259" key="4">
    <source>
        <dbReference type="Pfam" id="PF14689"/>
    </source>
</evidence>